<dbReference type="HOGENOM" id="CLU_2014867_0_0_1"/>
<feature type="region of interest" description="Disordered" evidence="1">
    <location>
        <begin position="1"/>
        <end position="44"/>
    </location>
</feature>
<gene>
    <name evidence="2" type="ORF">COCMIDRAFT_38483</name>
</gene>
<dbReference type="Proteomes" id="UP000054032">
    <property type="component" value="Unassembled WGS sequence"/>
</dbReference>
<proteinExistence type="predicted"/>
<dbReference type="OrthoDB" id="3690010at2759"/>
<dbReference type="EMBL" id="KI964024">
    <property type="protein sequence ID" value="EUC43612.1"/>
    <property type="molecule type" value="Genomic_DNA"/>
</dbReference>
<evidence type="ECO:0000313" key="3">
    <source>
        <dbReference type="Proteomes" id="UP000054032"/>
    </source>
</evidence>
<dbReference type="GeneID" id="19123477"/>
<reference evidence="2 3" key="1">
    <citation type="journal article" date="2013" name="PLoS Genet.">
        <title>Comparative genome structure, secondary metabolite, and effector coding capacity across Cochliobolus pathogens.</title>
        <authorList>
            <person name="Condon B.J."/>
            <person name="Leng Y."/>
            <person name="Wu D."/>
            <person name="Bushley K.E."/>
            <person name="Ohm R.A."/>
            <person name="Otillar R."/>
            <person name="Martin J."/>
            <person name="Schackwitz W."/>
            <person name="Grimwood J."/>
            <person name="MohdZainudin N."/>
            <person name="Xue C."/>
            <person name="Wang R."/>
            <person name="Manning V.A."/>
            <person name="Dhillon B."/>
            <person name="Tu Z.J."/>
            <person name="Steffenson B.J."/>
            <person name="Salamov A."/>
            <person name="Sun H."/>
            <person name="Lowry S."/>
            <person name="LaButti K."/>
            <person name="Han J."/>
            <person name="Copeland A."/>
            <person name="Lindquist E."/>
            <person name="Barry K."/>
            <person name="Schmutz J."/>
            <person name="Baker S.E."/>
            <person name="Ciuffetti L.M."/>
            <person name="Grigoriev I.V."/>
            <person name="Zhong S."/>
            <person name="Turgeon B.G."/>
        </authorList>
    </citation>
    <scope>NUCLEOTIDE SEQUENCE [LARGE SCALE GENOMIC DNA]</scope>
    <source>
        <strain evidence="2 3">ATCC 44560</strain>
    </source>
</reference>
<dbReference type="RefSeq" id="XP_007689879.1">
    <property type="nucleotide sequence ID" value="XM_007691689.1"/>
</dbReference>
<protein>
    <submittedName>
        <fullName evidence="2">Uncharacterized protein</fullName>
    </submittedName>
</protein>
<keyword evidence="3" id="KW-1185">Reference proteome</keyword>
<dbReference type="KEGG" id="bor:COCMIDRAFT_38483"/>
<accession>W6YW15</accession>
<evidence type="ECO:0000313" key="2">
    <source>
        <dbReference type="EMBL" id="EUC43612.1"/>
    </source>
</evidence>
<sequence>MAAPDQSTIIPAATGGSPQRDDNDATSSPPIGLVGPSINRTPPPFSRQCDMDVVCGGTWISDTGSRHTDSFSDNGGLPVYAIAACMKHVSSLRQVLGWLKSWRGSMWMV</sequence>
<name>W6YW15_COCMI</name>
<evidence type="ECO:0000256" key="1">
    <source>
        <dbReference type="SAM" id="MobiDB-lite"/>
    </source>
</evidence>
<dbReference type="AlphaFoldDB" id="W6YW15"/>
<organism evidence="2 3">
    <name type="scientific">Bipolaris oryzae ATCC 44560</name>
    <dbReference type="NCBI Taxonomy" id="930090"/>
    <lineage>
        <taxon>Eukaryota</taxon>
        <taxon>Fungi</taxon>
        <taxon>Dikarya</taxon>
        <taxon>Ascomycota</taxon>
        <taxon>Pezizomycotina</taxon>
        <taxon>Dothideomycetes</taxon>
        <taxon>Pleosporomycetidae</taxon>
        <taxon>Pleosporales</taxon>
        <taxon>Pleosporineae</taxon>
        <taxon>Pleosporaceae</taxon>
        <taxon>Bipolaris</taxon>
    </lineage>
</organism>